<evidence type="ECO:0000256" key="3">
    <source>
        <dbReference type="SAM" id="MobiDB-lite"/>
    </source>
</evidence>
<comment type="similarity">
    <text evidence="1">Belongs to the NAD(P)H dehydrogenase (quinone) family.</text>
</comment>
<keyword evidence="2" id="KW-0560">Oxidoreductase</keyword>
<accession>A0A673K426</accession>
<sequence>MKTALIVYAQQSPASFNAAALSGLYAMNFKASATADDIKGDLKNPDDDIAEEQHKVEQAELVIFQFPLYWFSIPAIMKGWIDRVLTQGFAFTLQKMYDNGIFKDKKAILSFTTGGTESMFQPDGIHGDFNVALWPLQNGVLRFCGFQVLAPRSSGVQHSPPDVRNAMLDAWQERLNGVFVKEKYASESHGITTAQHLGKPLPPDNQTKAK</sequence>
<feature type="region of interest" description="Disordered" evidence="3">
    <location>
        <begin position="190"/>
        <end position="210"/>
    </location>
</feature>
<dbReference type="Gene3D" id="3.40.50.360">
    <property type="match status" value="1"/>
</dbReference>
<dbReference type="InterPro" id="IPR003680">
    <property type="entry name" value="Flavodoxin_fold"/>
</dbReference>
<dbReference type="PANTHER" id="PTHR10204">
    <property type="entry name" value="NAD P H OXIDOREDUCTASE-RELATED"/>
    <property type="match status" value="1"/>
</dbReference>
<dbReference type="Ensembl" id="ENSSRHT00000059224.1">
    <property type="protein sequence ID" value="ENSSRHP00000057620.1"/>
    <property type="gene ID" value="ENSSRHG00000028873.1"/>
</dbReference>
<reference evidence="5" key="2">
    <citation type="submission" date="2025-09" db="UniProtKB">
        <authorList>
            <consortium name="Ensembl"/>
        </authorList>
    </citation>
    <scope>IDENTIFICATION</scope>
</reference>
<keyword evidence="6" id="KW-1185">Reference proteome</keyword>
<dbReference type="AlphaFoldDB" id="A0A673K426"/>
<dbReference type="Proteomes" id="UP000472270">
    <property type="component" value="Unassembled WGS sequence"/>
</dbReference>
<evidence type="ECO:0000256" key="2">
    <source>
        <dbReference type="ARBA" id="ARBA00023002"/>
    </source>
</evidence>
<organism evidence="5 6">
    <name type="scientific">Sinocyclocheilus rhinocerous</name>
    <dbReference type="NCBI Taxonomy" id="307959"/>
    <lineage>
        <taxon>Eukaryota</taxon>
        <taxon>Metazoa</taxon>
        <taxon>Chordata</taxon>
        <taxon>Craniata</taxon>
        <taxon>Vertebrata</taxon>
        <taxon>Euteleostomi</taxon>
        <taxon>Actinopterygii</taxon>
        <taxon>Neopterygii</taxon>
        <taxon>Teleostei</taxon>
        <taxon>Ostariophysi</taxon>
        <taxon>Cypriniformes</taxon>
        <taxon>Cyprinidae</taxon>
        <taxon>Cyprininae</taxon>
        <taxon>Sinocyclocheilus</taxon>
    </lineage>
</organism>
<protein>
    <recommendedName>
        <fullName evidence="4">Flavodoxin-like fold domain-containing protein</fullName>
    </recommendedName>
</protein>
<evidence type="ECO:0000313" key="6">
    <source>
        <dbReference type="Proteomes" id="UP000472270"/>
    </source>
</evidence>
<dbReference type="Pfam" id="PF02525">
    <property type="entry name" value="Flavodoxin_2"/>
    <property type="match status" value="1"/>
</dbReference>
<feature type="domain" description="Flavodoxin-like fold" evidence="4">
    <location>
        <begin position="17"/>
        <end position="175"/>
    </location>
</feature>
<proteinExistence type="inferred from homology"/>
<evidence type="ECO:0000313" key="5">
    <source>
        <dbReference type="Ensembl" id="ENSSRHP00000057620.1"/>
    </source>
</evidence>
<dbReference type="SUPFAM" id="SSF52218">
    <property type="entry name" value="Flavoproteins"/>
    <property type="match status" value="1"/>
</dbReference>
<dbReference type="InterPro" id="IPR051545">
    <property type="entry name" value="NAD(P)H_dehydrogenase_qn"/>
</dbReference>
<dbReference type="GO" id="GO:0003955">
    <property type="term" value="F:NAD(P)H dehydrogenase (quinone) activity"/>
    <property type="evidence" value="ECO:0007669"/>
    <property type="project" value="TreeGrafter"/>
</dbReference>
<dbReference type="InterPro" id="IPR029039">
    <property type="entry name" value="Flavoprotein-like_sf"/>
</dbReference>
<name>A0A673K426_9TELE</name>
<dbReference type="PANTHER" id="PTHR10204:SF34">
    <property type="entry name" value="NAD(P)H DEHYDROGENASE [QUINONE] 1 ISOFORM 1"/>
    <property type="match status" value="1"/>
</dbReference>
<dbReference type="GO" id="GO:0005829">
    <property type="term" value="C:cytosol"/>
    <property type="evidence" value="ECO:0007669"/>
    <property type="project" value="TreeGrafter"/>
</dbReference>
<evidence type="ECO:0000259" key="4">
    <source>
        <dbReference type="Pfam" id="PF02525"/>
    </source>
</evidence>
<reference evidence="5" key="1">
    <citation type="submission" date="2025-08" db="UniProtKB">
        <authorList>
            <consortium name="Ensembl"/>
        </authorList>
    </citation>
    <scope>IDENTIFICATION</scope>
</reference>
<evidence type="ECO:0000256" key="1">
    <source>
        <dbReference type="ARBA" id="ARBA00006252"/>
    </source>
</evidence>